<dbReference type="Proteomes" id="UP000006718">
    <property type="component" value="Chromosome 16"/>
</dbReference>
<keyword evidence="1" id="KW-0732">Signal</keyword>
<keyword evidence="3" id="KW-1185">Reference proteome</keyword>
<evidence type="ECO:0000313" key="2">
    <source>
        <dbReference type="Ensembl" id="ENSMMUP00000061418.1"/>
    </source>
</evidence>
<accession>A0A5F7Z7L7</accession>
<gene>
    <name evidence="2" type="primary">LOC106994084</name>
</gene>
<evidence type="ECO:0000313" key="3">
    <source>
        <dbReference type="Proteomes" id="UP000006718"/>
    </source>
</evidence>
<protein>
    <submittedName>
        <fullName evidence="2">Uncharacterized protein</fullName>
    </submittedName>
</protein>
<dbReference type="OrthoDB" id="9536091at2759"/>
<dbReference type="KEGG" id="mcc:106994084"/>
<reference evidence="2" key="3">
    <citation type="submission" date="2025-08" db="UniProtKB">
        <authorList>
            <consortium name="Ensembl"/>
        </authorList>
    </citation>
    <scope>IDENTIFICATION</scope>
    <source>
        <strain evidence="2">17573</strain>
    </source>
</reference>
<dbReference type="Bgee" id="ENSMMUG00000052977">
    <property type="expression patterns" value="Expressed in cerebellar cortex"/>
</dbReference>
<evidence type="ECO:0000256" key="1">
    <source>
        <dbReference type="SAM" id="SignalP"/>
    </source>
</evidence>
<feature type="chain" id="PRO_5023939211" evidence="1">
    <location>
        <begin position="22"/>
        <end position="164"/>
    </location>
</feature>
<dbReference type="InParanoid" id="A0A5F7Z7L7"/>
<dbReference type="GeneTree" id="ENSGT00940000165945"/>
<reference evidence="2" key="2">
    <citation type="submission" date="2019-01" db="EMBL/GenBank/DDBJ databases">
        <authorList>
            <person name="Graves T."/>
            <person name="Eichler E.E."/>
            <person name="Wilson R.K."/>
        </authorList>
    </citation>
    <scope>NUCLEOTIDE SEQUENCE [LARGE SCALE GENOMIC DNA]</scope>
    <source>
        <strain evidence="2">17573</strain>
    </source>
</reference>
<name>A0A5F7Z7L7_MACMU</name>
<dbReference type="OMA" id="LLANYCH"/>
<dbReference type="GeneID" id="106994084"/>
<dbReference type="Ensembl" id="ENSMMUT00000092460.1">
    <property type="protein sequence ID" value="ENSMMUP00000061418.1"/>
    <property type="gene ID" value="ENSMMUG00000052977.1"/>
</dbReference>
<dbReference type="AlphaFoldDB" id="A0A5F7Z7L7"/>
<proteinExistence type="predicted"/>
<dbReference type="RefSeq" id="XP_014975512.1">
    <property type="nucleotide sequence ID" value="XM_015120026.2"/>
</dbReference>
<reference evidence="2" key="4">
    <citation type="submission" date="2025-09" db="UniProtKB">
        <authorList>
            <consortium name="Ensembl"/>
        </authorList>
    </citation>
    <scope>IDENTIFICATION</scope>
    <source>
        <strain evidence="2">17573</strain>
    </source>
</reference>
<reference evidence="3" key="1">
    <citation type="journal article" date="2007" name="Science">
        <title>Evolutionary and biomedical insights from the rhesus macaque genome.</title>
        <authorList>
            <person name="Gibbs R.A."/>
            <person name="Rogers J."/>
            <person name="Katze M.G."/>
            <person name="Bumgarner R."/>
            <person name="Weinstock G.M."/>
            <person name="Mardis E.R."/>
            <person name="Remington K.A."/>
            <person name="Strausberg R.L."/>
            <person name="Venter J.C."/>
            <person name="Wilson R.K."/>
            <person name="Batzer M.A."/>
            <person name="Bustamante C.D."/>
            <person name="Eichler E.E."/>
            <person name="Hahn M.W."/>
            <person name="Hardison R.C."/>
            <person name="Makova K.D."/>
            <person name="Miller W."/>
            <person name="Milosavljevic A."/>
            <person name="Palermo R.E."/>
            <person name="Siepel A."/>
            <person name="Sikela J.M."/>
            <person name="Attaway T."/>
            <person name="Bell S."/>
            <person name="Bernard K.E."/>
            <person name="Buhay C.J."/>
            <person name="Chandrabose M.N."/>
            <person name="Dao M."/>
            <person name="Davis C."/>
            <person name="Delehaunty K.D."/>
            <person name="Ding Y."/>
            <person name="Dinh H.H."/>
            <person name="Dugan-Rocha S."/>
            <person name="Fulton L.A."/>
            <person name="Gabisi R.A."/>
            <person name="Garner T.T."/>
            <person name="Godfrey J."/>
            <person name="Hawes A.C."/>
            <person name="Hernandez J."/>
            <person name="Hines S."/>
            <person name="Holder M."/>
            <person name="Hume J."/>
            <person name="Jhangiani S.N."/>
            <person name="Joshi V."/>
            <person name="Khan Z.M."/>
            <person name="Kirkness E.F."/>
            <person name="Cree A."/>
            <person name="Fowler R.G."/>
            <person name="Lee S."/>
            <person name="Lewis L.R."/>
            <person name="Li Z."/>
            <person name="Liu Y.-S."/>
            <person name="Moore S.M."/>
            <person name="Muzny D."/>
            <person name="Nazareth L.V."/>
            <person name="Ngo D.N."/>
            <person name="Okwuonu G.O."/>
            <person name="Pai G."/>
            <person name="Parker D."/>
            <person name="Paul H.A."/>
            <person name="Pfannkoch C."/>
            <person name="Pohl C.S."/>
            <person name="Rogers Y.-H.C."/>
            <person name="Ruiz S.J."/>
            <person name="Sabo A."/>
            <person name="Santibanez J."/>
            <person name="Schneider B.W."/>
            <person name="Smith S.M."/>
            <person name="Sodergren E."/>
            <person name="Svatek A.F."/>
            <person name="Utterback T.R."/>
            <person name="Vattathil S."/>
            <person name="Warren W."/>
            <person name="White C.S."/>
            <person name="Chinwalla A.T."/>
            <person name="Feng Y."/>
            <person name="Halpern A.L."/>
            <person name="Hillier L.W."/>
            <person name="Huang X."/>
            <person name="Minx P."/>
            <person name="Nelson J.O."/>
            <person name="Pepin K.H."/>
            <person name="Qin X."/>
            <person name="Sutton G.G."/>
            <person name="Venter E."/>
            <person name="Walenz B.P."/>
            <person name="Wallis J.W."/>
            <person name="Worley K.C."/>
            <person name="Yang S.-P."/>
            <person name="Jones S.M."/>
            <person name="Marra M.A."/>
            <person name="Rocchi M."/>
            <person name="Schein J.E."/>
            <person name="Baertsch R."/>
            <person name="Clarke L."/>
            <person name="Csuros M."/>
            <person name="Glasscock J."/>
            <person name="Harris R.A."/>
            <person name="Havlak P."/>
            <person name="Jackson A.R."/>
            <person name="Jiang H."/>
            <person name="Liu Y."/>
            <person name="Messina D.N."/>
            <person name="Shen Y."/>
            <person name="Song H.X.-Z."/>
            <person name="Wylie T."/>
            <person name="Zhang L."/>
            <person name="Birney E."/>
            <person name="Han K."/>
            <person name="Konkel M.K."/>
            <person name="Lee J."/>
            <person name="Smit A.F.A."/>
            <person name="Ullmer B."/>
            <person name="Wang H."/>
            <person name="Xing J."/>
            <person name="Burhans R."/>
            <person name="Cheng Z."/>
            <person name="Karro J.E."/>
            <person name="Ma J."/>
            <person name="Raney B."/>
            <person name="She X."/>
            <person name="Cox M.J."/>
            <person name="Demuth J.P."/>
            <person name="Dumas L.J."/>
            <person name="Han S.-G."/>
            <person name="Hopkins J."/>
            <person name="Karimpour-Fard A."/>
            <person name="Kim Y.H."/>
            <person name="Pollack J.R."/>
            <person name="Vinar T."/>
            <person name="Addo-Quaye C."/>
            <person name="Degenhardt J."/>
            <person name="Denby A."/>
            <person name="Hubisz M.J."/>
            <person name="Indap A."/>
            <person name="Kosiol C."/>
            <person name="Lahn B.T."/>
            <person name="Lawson H.A."/>
            <person name="Marklein A."/>
            <person name="Nielsen R."/>
            <person name="Vallender E.J."/>
            <person name="Clark A.G."/>
            <person name="Ferguson B."/>
            <person name="Hernandez R.D."/>
            <person name="Hirani K."/>
            <person name="Kehrer-Sawatzki H."/>
            <person name="Kolb J."/>
            <person name="Patil S."/>
            <person name="Pu L.-L."/>
            <person name="Ren Y."/>
            <person name="Smith D.G."/>
            <person name="Wheeler D.A."/>
            <person name="Schenck I."/>
            <person name="Ball E.V."/>
            <person name="Chen R."/>
            <person name="Cooper D.N."/>
            <person name="Giardine B."/>
            <person name="Hsu F."/>
            <person name="Kent W.J."/>
            <person name="Lesk A."/>
            <person name="Nelson D.L."/>
            <person name="O'brien W.E."/>
            <person name="Pruefer K."/>
            <person name="Stenson P.D."/>
            <person name="Wallace J.C."/>
            <person name="Ke H."/>
            <person name="Liu X.-M."/>
            <person name="Wang P."/>
            <person name="Xiang A.P."/>
            <person name="Yang F."/>
            <person name="Barber G.P."/>
            <person name="Haussler D."/>
            <person name="Karolchik D."/>
            <person name="Kern A.D."/>
            <person name="Kuhn R.M."/>
            <person name="Smith K.E."/>
            <person name="Zwieg A.S."/>
        </authorList>
    </citation>
    <scope>NUCLEOTIDE SEQUENCE [LARGE SCALE GENOMIC DNA]</scope>
    <source>
        <strain evidence="3">17573</strain>
    </source>
</reference>
<sequence length="164" mass="18065">MAPALLLSSMFLLHLPLSTNRLHCLQNAPLESCLCSFVHLNHPLHVSDPAILISLHEEAVRFPFACSFPRDTLSTAYCLMSSVSTSSETIMSTKLLANYCHSSLHMCICISSFPSETGNNDSFPGGVVSINDQPTDQCKLAAKELPLRNLLDADSWTAWERRIS</sequence>
<organism evidence="2 3">
    <name type="scientific">Macaca mulatta</name>
    <name type="common">Rhesus macaque</name>
    <dbReference type="NCBI Taxonomy" id="9544"/>
    <lineage>
        <taxon>Eukaryota</taxon>
        <taxon>Metazoa</taxon>
        <taxon>Chordata</taxon>
        <taxon>Craniata</taxon>
        <taxon>Vertebrata</taxon>
        <taxon>Euteleostomi</taxon>
        <taxon>Mammalia</taxon>
        <taxon>Eutheria</taxon>
        <taxon>Euarchontoglires</taxon>
        <taxon>Primates</taxon>
        <taxon>Haplorrhini</taxon>
        <taxon>Catarrhini</taxon>
        <taxon>Cercopithecidae</taxon>
        <taxon>Cercopithecinae</taxon>
        <taxon>Macaca</taxon>
    </lineage>
</organism>
<dbReference type="VEuPathDB" id="HostDB:ENSMMUG00000052977"/>
<feature type="signal peptide" evidence="1">
    <location>
        <begin position="1"/>
        <end position="21"/>
    </location>
</feature>